<organism evidence="3 4">
    <name type="scientific">Drosophila navojoa</name>
    <name type="common">Fruit fly</name>
    <dbReference type="NCBI Taxonomy" id="7232"/>
    <lineage>
        <taxon>Eukaryota</taxon>
        <taxon>Metazoa</taxon>
        <taxon>Ecdysozoa</taxon>
        <taxon>Arthropoda</taxon>
        <taxon>Hexapoda</taxon>
        <taxon>Insecta</taxon>
        <taxon>Pterygota</taxon>
        <taxon>Neoptera</taxon>
        <taxon>Endopterygota</taxon>
        <taxon>Diptera</taxon>
        <taxon>Brachycera</taxon>
        <taxon>Muscomorpha</taxon>
        <taxon>Ephydroidea</taxon>
        <taxon>Drosophilidae</taxon>
        <taxon>Drosophila</taxon>
    </lineage>
</organism>
<feature type="compositionally biased region" description="Basic and acidic residues" evidence="1">
    <location>
        <begin position="209"/>
        <end position="221"/>
    </location>
</feature>
<sequence length="286" mass="31634">MMGGVLTGIYLSFVLVYLVPNVNGEAFCFPCYNLKRCKVDPNFVRYHDSRDVGKVVKKVEGDAANENLDRCLKPGYKISGTLTKTVCSGSNDGLCHSIGEKTTELRDVNGDAWCFKCDELANCKVPVHFLKYVHEEDEGKVVRKKSGDSSNPTMDRCLSPGHKISGSVLNTICSGSVDGACHAIGAKSKNPKAALVHCKLCDKHCHCREERDGNEGGGKKDKKDKKHKRDKGNALKENSITVTICLYTMLCIQADGVKAVKEEEDDEEEKEEVALDMPQWMQARHF</sequence>
<dbReference type="OMA" id="CDELANC"/>
<feature type="signal peptide" evidence="2">
    <location>
        <begin position="1"/>
        <end position="24"/>
    </location>
</feature>
<feature type="region of interest" description="Disordered" evidence="1">
    <location>
        <begin position="262"/>
        <end position="286"/>
    </location>
</feature>
<feature type="region of interest" description="Disordered" evidence="1">
    <location>
        <begin position="209"/>
        <end position="232"/>
    </location>
</feature>
<dbReference type="OrthoDB" id="10325885at2759"/>
<dbReference type="EMBL" id="LSRL02000374">
    <property type="protein sequence ID" value="TDG41303.1"/>
    <property type="molecule type" value="Genomic_DNA"/>
</dbReference>
<evidence type="ECO:0000313" key="3">
    <source>
        <dbReference type="EMBL" id="TDG41303.1"/>
    </source>
</evidence>
<dbReference type="Proteomes" id="UP000295192">
    <property type="component" value="Unassembled WGS sequence"/>
</dbReference>
<feature type="chain" id="PRO_5019830787" evidence="2">
    <location>
        <begin position="25"/>
        <end position="286"/>
    </location>
</feature>
<keyword evidence="4" id="KW-1185">Reference proteome</keyword>
<comment type="caution">
    <text evidence="3">The sequence shown here is derived from an EMBL/GenBank/DDBJ whole genome shotgun (WGS) entry which is preliminary data.</text>
</comment>
<keyword evidence="2" id="KW-0732">Signal</keyword>
<accession>A0A484AY17</accession>
<evidence type="ECO:0000256" key="1">
    <source>
        <dbReference type="SAM" id="MobiDB-lite"/>
    </source>
</evidence>
<feature type="compositionally biased region" description="Acidic residues" evidence="1">
    <location>
        <begin position="262"/>
        <end position="271"/>
    </location>
</feature>
<evidence type="ECO:0000313" key="4">
    <source>
        <dbReference type="Proteomes" id="UP000295192"/>
    </source>
</evidence>
<name>A0A484AY17_DRONA</name>
<gene>
    <name evidence="3" type="ORF">AWZ03_012275</name>
</gene>
<dbReference type="AlphaFoldDB" id="A0A484AY17"/>
<protein>
    <submittedName>
        <fullName evidence="3">Uncharacterized protein</fullName>
    </submittedName>
</protein>
<reference evidence="3 4" key="1">
    <citation type="journal article" date="2019" name="J. Hered.">
        <title>An Improved Genome Assembly for Drosophila navojoa, the Basal Species in the mojavensis Cluster.</title>
        <authorList>
            <person name="Vanderlinde T."/>
            <person name="Dupim E.G."/>
            <person name="Nazario-Yepiz N.O."/>
            <person name="Carvalho A.B."/>
        </authorList>
    </citation>
    <scope>NUCLEOTIDE SEQUENCE [LARGE SCALE GENOMIC DNA]</scope>
    <source>
        <strain evidence="3">Navoj_Jal97</strain>
        <tissue evidence="3">Whole organism</tissue>
    </source>
</reference>
<evidence type="ECO:0000256" key="2">
    <source>
        <dbReference type="SAM" id="SignalP"/>
    </source>
</evidence>
<proteinExistence type="predicted"/>